<protein>
    <submittedName>
        <fullName evidence="2">DUF2784 domain-containing protein</fullName>
    </submittedName>
</protein>
<keyword evidence="1" id="KW-0812">Transmembrane</keyword>
<name>A0A370X6P3_9GAMM</name>
<keyword evidence="1" id="KW-1133">Transmembrane helix</keyword>
<dbReference type="Proteomes" id="UP000255334">
    <property type="component" value="Unassembled WGS sequence"/>
</dbReference>
<keyword evidence="3" id="KW-1185">Reference proteome</keyword>
<dbReference type="AlphaFoldDB" id="A0A370X6P3"/>
<evidence type="ECO:0000313" key="2">
    <source>
        <dbReference type="EMBL" id="RDS84109.1"/>
    </source>
</evidence>
<gene>
    <name evidence="2" type="ORF">DWU99_10135</name>
</gene>
<feature type="transmembrane region" description="Helical" evidence="1">
    <location>
        <begin position="95"/>
        <end position="116"/>
    </location>
</feature>
<dbReference type="EMBL" id="QRBF01000003">
    <property type="protein sequence ID" value="RDS84109.1"/>
    <property type="molecule type" value="Genomic_DNA"/>
</dbReference>
<dbReference type="RefSeq" id="WP_115477910.1">
    <property type="nucleotide sequence ID" value="NZ_QRBF01000003.1"/>
</dbReference>
<accession>A0A370X6P3</accession>
<proteinExistence type="predicted"/>
<feature type="transmembrane region" description="Helical" evidence="1">
    <location>
        <begin position="6"/>
        <end position="26"/>
    </location>
</feature>
<dbReference type="OrthoDB" id="370375at2"/>
<sequence>MYSLIAANTVLLFHLAFILFATLGALLALKWRWILFLQLPAAAWGFFVEYSGRICPLTELENYFRQRAGEAGYGEGFIEHYLLATIYPNGLTREIQFALGAFVVIVNFSIYALLLMRRRVR</sequence>
<keyword evidence="1" id="KW-0472">Membrane</keyword>
<dbReference type="Pfam" id="PF10861">
    <property type="entry name" value="DUF2784"/>
    <property type="match status" value="1"/>
</dbReference>
<evidence type="ECO:0000313" key="3">
    <source>
        <dbReference type="Proteomes" id="UP000255334"/>
    </source>
</evidence>
<comment type="caution">
    <text evidence="2">The sequence shown here is derived from an EMBL/GenBank/DDBJ whole genome shotgun (WGS) entry which is preliminary data.</text>
</comment>
<dbReference type="InterPro" id="IPR021218">
    <property type="entry name" value="DUF2784"/>
</dbReference>
<evidence type="ECO:0000256" key="1">
    <source>
        <dbReference type="SAM" id="Phobius"/>
    </source>
</evidence>
<organism evidence="2 3">
    <name type="scientific">Dyella psychrodurans</name>
    <dbReference type="NCBI Taxonomy" id="1927960"/>
    <lineage>
        <taxon>Bacteria</taxon>
        <taxon>Pseudomonadati</taxon>
        <taxon>Pseudomonadota</taxon>
        <taxon>Gammaproteobacteria</taxon>
        <taxon>Lysobacterales</taxon>
        <taxon>Rhodanobacteraceae</taxon>
        <taxon>Dyella</taxon>
    </lineage>
</organism>
<reference evidence="2 3" key="1">
    <citation type="submission" date="2018-07" db="EMBL/GenBank/DDBJ databases">
        <title>Dyella monticola sp. nov. and Dyella psychrodurans sp. nov. isolated from monsoon evergreen broad-leaved forest soil of Dinghu Mountain, China.</title>
        <authorList>
            <person name="Gao Z."/>
            <person name="Qiu L."/>
        </authorList>
    </citation>
    <scope>NUCLEOTIDE SEQUENCE [LARGE SCALE GENOMIC DNA]</scope>
    <source>
        <strain evidence="2 3">4MSK11</strain>
    </source>
</reference>